<dbReference type="InterPro" id="IPR036390">
    <property type="entry name" value="WH_DNA-bd_sf"/>
</dbReference>
<feature type="domain" description="HTH marR-type" evidence="4">
    <location>
        <begin position="8"/>
        <end position="138"/>
    </location>
</feature>
<sequence>MPERSAEFEELFQNLRLISRYTKHTLRQIDGQLTMTDFIFLKHLEGEGGVPVTDLARHFGVSASYITNWADRLEKKGLIRRERQPSDRRVVLLMMTEEGEAVRKSVEEKRMSHVLELLAEIEDEELVTLNRILRKILNQLEEKVEREQ</sequence>
<gene>
    <name evidence="5" type="ORF">BSOLF_2320</name>
</gene>
<evidence type="ECO:0000256" key="3">
    <source>
        <dbReference type="ARBA" id="ARBA00023163"/>
    </source>
</evidence>
<proteinExistence type="predicted"/>
<reference evidence="6" key="1">
    <citation type="journal article" date="2018" name="Sci. Rep.">
        <title>Lignite coal burning seam in the remote Altai Mountains harbors a hydrogen-driven thermophilic microbial community.</title>
        <authorList>
            <person name="Kadnikov V.V."/>
            <person name="Mardanov A.V."/>
            <person name="Ivasenko D.A."/>
            <person name="Antsiferov D.V."/>
            <person name="Beletsky A.V."/>
            <person name="Karnachuk O.V."/>
            <person name="Ravin N.V."/>
        </authorList>
    </citation>
    <scope>NUCLEOTIDE SEQUENCE [LARGE SCALE GENOMIC DNA]</scope>
</reference>
<dbReference type="SUPFAM" id="SSF46785">
    <property type="entry name" value="Winged helix' DNA-binding domain"/>
    <property type="match status" value="1"/>
</dbReference>
<dbReference type="PANTHER" id="PTHR42756:SF1">
    <property type="entry name" value="TRANSCRIPTIONAL REPRESSOR OF EMRAB OPERON"/>
    <property type="match status" value="1"/>
</dbReference>
<keyword evidence="3" id="KW-0804">Transcription</keyword>
<evidence type="ECO:0000313" key="6">
    <source>
        <dbReference type="Proteomes" id="UP000244338"/>
    </source>
</evidence>
<dbReference type="SMART" id="SM00347">
    <property type="entry name" value="HTH_MARR"/>
    <property type="match status" value="1"/>
</dbReference>
<evidence type="ECO:0000259" key="4">
    <source>
        <dbReference type="PROSITE" id="PS50995"/>
    </source>
</evidence>
<keyword evidence="2" id="KW-0238">DNA-binding</keyword>
<dbReference type="GO" id="GO:0003677">
    <property type="term" value="F:DNA binding"/>
    <property type="evidence" value="ECO:0007669"/>
    <property type="project" value="UniProtKB-KW"/>
</dbReference>
<comment type="caution">
    <text evidence="5">The sequence shown here is derived from an EMBL/GenBank/DDBJ whole genome shotgun (WGS) entry which is preliminary data.</text>
</comment>
<name>A0A2R6Y2Y9_9BACL</name>
<dbReference type="Gene3D" id="1.10.10.10">
    <property type="entry name" value="Winged helix-like DNA-binding domain superfamily/Winged helix DNA-binding domain"/>
    <property type="match status" value="1"/>
</dbReference>
<dbReference type="GO" id="GO:0003700">
    <property type="term" value="F:DNA-binding transcription factor activity"/>
    <property type="evidence" value="ECO:0007669"/>
    <property type="project" value="InterPro"/>
</dbReference>
<dbReference type="Proteomes" id="UP000244338">
    <property type="component" value="Unassembled WGS sequence"/>
</dbReference>
<dbReference type="InterPro" id="IPR036388">
    <property type="entry name" value="WH-like_DNA-bd_sf"/>
</dbReference>
<evidence type="ECO:0000313" key="5">
    <source>
        <dbReference type="EMBL" id="PTQ57050.1"/>
    </source>
</evidence>
<dbReference type="AlphaFoldDB" id="A0A2R6Y2Y9"/>
<dbReference type="Pfam" id="PF01047">
    <property type="entry name" value="MarR"/>
    <property type="match status" value="1"/>
</dbReference>
<dbReference type="PANTHER" id="PTHR42756">
    <property type="entry name" value="TRANSCRIPTIONAL REGULATOR, MARR"/>
    <property type="match status" value="1"/>
</dbReference>
<dbReference type="PROSITE" id="PS50995">
    <property type="entry name" value="HTH_MARR_2"/>
    <property type="match status" value="1"/>
</dbReference>
<protein>
    <submittedName>
        <fullName evidence="5">Transcriptional regulator, MarR family</fullName>
    </submittedName>
</protein>
<dbReference type="EMBL" id="PEBX01000014">
    <property type="protein sequence ID" value="PTQ57050.1"/>
    <property type="molecule type" value="Genomic_DNA"/>
</dbReference>
<accession>A0A2R6Y2Y9</accession>
<evidence type="ECO:0000256" key="1">
    <source>
        <dbReference type="ARBA" id="ARBA00023015"/>
    </source>
</evidence>
<organism evidence="5 6">
    <name type="scientific">Candidatus Carbonibacillus altaicus</name>
    <dbReference type="NCBI Taxonomy" id="2163959"/>
    <lineage>
        <taxon>Bacteria</taxon>
        <taxon>Bacillati</taxon>
        <taxon>Bacillota</taxon>
        <taxon>Bacilli</taxon>
        <taxon>Bacillales</taxon>
        <taxon>Candidatus Carbonibacillus</taxon>
    </lineage>
</organism>
<dbReference type="InterPro" id="IPR000835">
    <property type="entry name" value="HTH_MarR-typ"/>
</dbReference>
<evidence type="ECO:0000256" key="2">
    <source>
        <dbReference type="ARBA" id="ARBA00023125"/>
    </source>
</evidence>
<dbReference type="PRINTS" id="PR00598">
    <property type="entry name" value="HTHMARR"/>
</dbReference>
<keyword evidence="1" id="KW-0805">Transcription regulation</keyword>